<sequence length="316" mass="36645">MRKLTIIVFLTVITTSSGQFVKENGRLHVEGTQLTNQYGQPLMLRGVSFGWHCLWPRFYNKSAVKWLRKDWNINVIRASMGIELNDMAYIDAPKFSTKKIEAVVKGAIKEGIYVIIDWHSHNINLKEAKDFFNSISKKYGHHPNIIYEIFNEPDEESWQEIKTYSEEIISVIRSNDPDNIILVGSPHWDQDIHLPANDPIKGYANLMYTLHFYAGTHKKWLRDRADEALAKRLPIFVSESAGMEATGDGPIDYEEWQAYINWMEARKISWITWSISDKNETCSMLRPSAKSKGKWQLGQLKESGIKCKEYLKELNR</sequence>
<evidence type="ECO:0000256" key="2">
    <source>
        <dbReference type="ARBA" id="ARBA00023295"/>
    </source>
</evidence>
<dbReference type="InterPro" id="IPR001547">
    <property type="entry name" value="Glyco_hydro_5"/>
</dbReference>
<evidence type="ECO:0000256" key="3">
    <source>
        <dbReference type="RuleBase" id="RU361153"/>
    </source>
</evidence>
<evidence type="ECO:0000313" key="5">
    <source>
        <dbReference type="EMBL" id="MBO0343451.1"/>
    </source>
</evidence>
<dbReference type="PROSITE" id="PS00659">
    <property type="entry name" value="GLYCOSYL_HYDROL_F5"/>
    <property type="match status" value="1"/>
</dbReference>
<keyword evidence="1 3" id="KW-0378">Hydrolase</keyword>
<feature type="domain" description="Glycoside hydrolase family 5" evidence="4">
    <location>
        <begin position="36"/>
        <end position="279"/>
    </location>
</feature>
<dbReference type="PANTHER" id="PTHR34142:SF1">
    <property type="entry name" value="GLYCOSIDE HYDROLASE FAMILY 5 DOMAIN-CONTAINING PROTEIN"/>
    <property type="match status" value="1"/>
</dbReference>
<dbReference type="RefSeq" id="WP_207030396.1">
    <property type="nucleotide sequence ID" value="NZ_JAFLNM010000005.1"/>
</dbReference>
<comment type="similarity">
    <text evidence="3">Belongs to the glycosyl hydrolase 5 (cellulase A) family.</text>
</comment>
<organism evidence="5 6">
    <name type="scientific">Flagellimonas profundi</name>
    <dbReference type="NCBI Taxonomy" id="2915620"/>
    <lineage>
        <taxon>Bacteria</taxon>
        <taxon>Pseudomonadati</taxon>
        <taxon>Bacteroidota</taxon>
        <taxon>Flavobacteriia</taxon>
        <taxon>Flavobacteriales</taxon>
        <taxon>Flavobacteriaceae</taxon>
        <taxon>Flagellimonas</taxon>
    </lineage>
</organism>
<proteinExistence type="inferred from homology"/>
<gene>
    <name evidence="5" type="ORF">J0654_17475</name>
</gene>
<dbReference type="SUPFAM" id="SSF51445">
    <property type="entry name" value="(Trans)glycosidases"/>
    <property type="match status" value="1"/>
</dbReference>
<evidence type="ECO:0000256" key="1">
    <source>
        <dbReference type="ARBA" id="ARBA00022801"/>
    </source>
</evidence>
<dbReference type="PANTHER" id="PTHR34142">
    <property type="entry name" value="ENDO-BETA-1,4-GLUCANASE A"/>
    <property type="match status" value="1"/>
</dbReference>
<dbReference type="GO" id="GO:0016787">
    <property type="term" value="F:hydrolase activity"/>
    <property type="evidence" value="ECO:0007669"/>
    <property type="project" value="UniProtKB-KW"/>
</dbReference>
<name>A0ABS3FLU3_9FLAO</name>
<evidence type="ECO:0000313" key="6">
    <source>
        <dbReference type="Proteomes" id="UP000664807"/>
    </source>
</evidence>
<dbReference type="InterPro" id="IPR018087">
    <property type="entry name" value="Glyco_hydro_5_CS"/>
</dbReference>
<dbReference type="Proteomes" id="UP000664807">
    <property type="component" value="Unassembled WGS sequence"/>
</dbReference>
<keyword evidence="2 3" id="KW-0326">Glycosidase</keyword>
<dbReference type="Gene3D" id="3.20.20.80">
    <property type="entry name" value="Glycosidases"/>
    <property type="match status" value="1"/>
</dbReference>
<accession>A0ABS3FLU3</accession>
<dbReference type="EMBL" id="JAFLNM010000005">
    <property type="protein sequence ID" value="MBO0343451.1"/>
    <property type="molecule type" value="Genomic_DNA"/>
</dbReference>
<reference evidence="5 6" key="1">
    <citation type="submission" date="2021-03" db="EMBL/GenBank/DDBJ databases">
        <title>Muricauda lutimaris sp. nov. and Muricauda ruestringensis sp. nov, two marine members of the Flavobacteriaceae isolated from deep sea sediments of Western Pacific.</title>
        <authorList>
            <person name="Zhao S."/>
            <person name="Liu R."/>
        </authorList>
    </citation>
    <scope>NUCLEOTIDE SEQUENCE [LARGE SCALE GENOMIC DNA]</scope>
    <source>
        <strain evidence="5 6">BC31-3-A3</strain>
    </source>
</reference>
<dbReference type="Pfam" id="PF00150">
    <property type="entry name" value="Cellulase"/>
    <property type="match status" value="1"/>
</dbReference>
<protein>
    <submittedName>
        <fullName evidence="5">Glycoside hydrolase family 5 protein</fullName>
    </submittedName>
</protein>
<keyword evidence="6" id="KW-1185">Reference proteome</keyword>
<evidence type="ECO:0000259" key="4">
    <source>
        <dbReference type="Pfam" id="PF00150"/>
    </source>
</evidence>
<dbReference type="InterPro" id="IPR017853">
    <property type="entry name" value="GH"/>
</dbReference>
<comment type="caution">
    <text evidence="5">The sequence shown here is derived from an EMBL/GenBank/DDBJ whole genome shotgun (WGS) entry which is preliminary data.</text>
</comment>